<dbReference type="Proteomes" id="UP001055439">
    <property type="component" value="Chromosome 7"/>
</dbReference>
<accession>A0A9E7GP20</accession>
<proteinExistence type="predicted"/>
<evidence type="ECO:0000313" key="2">
    <source>
        <dbReference type="Proteomes" id="UP001055439"/>
    </source>
</evidence>
<sequence length="114" mass="12449">MVERPTSIRVHDTKDLQWSLAASSIKGKVDEMGGRPLGVGVITGALEKSGSSIGAETDSSYKDLGVSLKPMNSRTRIHTCKVEFTTQPKHRSCFVNLERPDAVIHLKHNSHGPK</sequence>
<keyword evidence="2" id="KW-1185">Reference proteome</keyword>
<organism evidence="1 2">
    <name type="scientific">Musa troglodytarum</name>
    <name type="common">fe'i banana</name>
    <dbReference type="NCBI Taxonomy" id="320322"/>
    <lineage>
        <taxon>Eukaryota</taxon>
        <taxon>Viridiplantae</taxon>
        <taxon>Streptophyta</taxon>
        <taxon>Embryophyta</taxon>
        <taxon>Tracheophyta</taxon>
        <taxon>Spermatophyta</taxon>
        <taxon>Magnoliopsida</taxon>
        <taxon>Liliopsida</taxon>
        <taxon>Zingiberales</taxon>
        <taxon>Musaceae</taxon>
        <taxon>Musa</taxon>
    </lineage>
</organism>
<evidence type="ECO:0000313" key="1">
    <source>
        <dbReference type="EMBL" id="URE15504.1"/>
    </source>
</evidence>
<dbReference type="EMBL" id="CP097509">
    <property type="protein sequence ID" value="URE15504.1"/>
    <property type="molecule type" value="Genomic_DNA"/>
</dbReference>
<name>A0A9E7GP20_9LILI</name>
<gene>
    <name evidence="1" type="ORF">MUK42_12231</name>
</gene>
<protein>
    <submittedName>
        <fullName evidence="1">Uncharacterized protein</fullName>
    </submittedName>
</protein>
<reference evidence="1" key="1">
    <citation type="submission" date="2022-05" db="EMBL/GenBank/DDBJ databases">
        <title>The Musa troglodytarum L. genome provides insights into the mechanism of non-climacteric behaviour and enrichment of carotenoids.</title>
        <authorList>
            <person name="Wang J."/>
        </authorList>
    </citation>
    <scope>NUCLEOTIDE SEQUENCE</scope>
    <source>
        <tissue evidence="1">Leaf</tissue>
    </source>
</reference>
<dbReference type="AlphaFoldDB" id="A0A9E7GP20"/>